<gene>
    <name evidence="1" type="ORF">DI603_05600</name>
</gene>
<proteinExistence type="predicted"/>
<evidence type="ECO:0000313" key="1">
    <source>
        <dbReference type="EMBL" id="PZP34429.1"/>
    </source>
</evidence>
<protein>
    <submittedName>
        <fullName evidence="1">DUF3299 domain-containing protein</fullName>
    </submittedName>
</protein>
<sequence>MTRRATLHLLGWGAAVGAGPLAVWLTPKALPGAAAASAPSGDPDLLAWAELLPPGWAQALPPRPVATGTRLDDNDPRAARWLHELAQARHDAPLRTALDQRRVALQGYVVPLELAWRGLAEFLLVPYFGACIHSPPPPPNQIVRVQLREPQPGLRAMDRVQVRGRLTVQRHSAGGFDSGYLLQADQAEPLSAAR</sequence>
<dbReference type="InterPro" id="IPR021727">
    <property type="entry name" value="DUF3299"/>
</dbReference>
<dbReference type="Proteomes" id="UP000249633">
    <property type="component" value="Unassembled WGS sequence"/>
</dbReference>
<dbReference type="EMBL" id="QFOD01000004">
    <property type="protein sequence ID" value="PZP34429.1"/>
    <property type="molecule type" value="Genomic_DNA"/>
</dbReference>
<organism evidence="1 2">
    <name type="scientific">Roseateles depolymerans</name>
    <dbReference type="NCBI Taxonomy" id="76731"/>
    <lineage>
        <taxon>Bacteria</taxon>
        <taxon>Pseudomonadati</taxon>
        <taxon>Pseudomonadota</taxon>
        <taxon>Betaproteobacteria</taxon>
        <taxon>Burkholderiales</taxon>
        <taxon>Sphaerotilaceae</taxon>
        <taxon>Roseateles</taxon>
    </lineage>
</organism>
<accession>A0A2W5FXR6</accession>
<dbReference type="Pfam" id="PF11736">
    <property type="entry name" value="DUF3299"/>
    <property type="match status" value="1"/>
</dbReference>
<dbReference type="AlphaFoldDB" id="A0A2W5FXR6"/>
<comment type="caution">
    <text evidence="1">The sequence shown here is derived from an EMBL/GenBank/DDBJ whole genome shotgun (WGS) entry which is preliminary data.</text>
</comment>
<dbReference type="Gene3D" id="2.40.50.870">
    <property type="entry name" value="Protein of unknown function (DUF3299)"/>
    <property type="match status" value="1"/>
</dbReference>
<name>A0A2W5FXR6_9BURK</name>
<reference evidence="1 2" key="1">
    <citation type="submission" date="2017-08" db="EMBL/GenBank/DDBJ databases">
        <title>Infants hospitalized years apart are colonized by the same room-sourced microbial strains.</title>
        <authorList>
            <person name="Brooks B."/>
            <person name="Olm M.R."/>
            <person name="Firek B.A."/>
            <person name="Baker R."/>
            <person name="Thomas B.C."/>
            <person name="Morowitz M.J."/>
            <person name="Banfield J.F."/>
        </authorList>
    </citation>
    <scope>NUCLEOTIDE SEQUENCE [LARGE SCALE GENOMIC DNA]</scope>
    <source>
        <strain evidence="1">S2_012_000_R2_81</strain>
    </source>
</reference>
<evidence type="ECO:0000313" key="2">
    <source>
        <dbReference type="Proteomes" id="UP000249633"/>
    </source>
</evidence>